<reference evidence="1 2" key="1">
    <citation type="journal article" date="2020" name="ISME J.">
        <title>Uncovering the hidden diversity of litter-decomposition mechanisms in mushroom-forming fungi.</title>
        <authorList>
            <person name="Floudas D."/>
            <person name="Bentzer J."/>
            <person name="Ahren D."/>
            <person name="Johansson T."/>
            <person name="Persson P."/>
            <person name="Tunlid A."/>
        </authorList>
    </citation>
    <scope>NUCLEOTIDE SEQUENCE [LARGE SCALE GENOMIC DNA]</scope>
    <source>
        <strain evidence="1 2">CBS 146.42</strain>
    </source>
</reference>
<dbReference type="Proteomes" id="UP000559027">
    <property type="component" value="Unassembled WGS sequence"/>
</dbReference>
<comment type="caution">
    <text evidence="1">The sequence shown here is derived from an EMBL/GenBank/DDBJ whole genome shotgun (WGS) entry which is preliminary data.</text>
</comment>
<keyword evidence="2" id="KW-1185">Reference proteome</keyword>
<dbReference type="AlphaFoldDB" id="A0A8H5FVW3"/>
<organism evidence="1 2">
    <name type="scientific">Leucocoprinus leucothites</name>
    <dbReference type="NCBI Taxonomy" id="201217"/>
    <lineage>
        <taxon>Eukaryota</taxon>
        <taxon>Fungi</taxon>
        <taxon>Dikarya</taxon>
        <taxon>Basidiomycota</taxon>
        <taxon>Agaricomycotina</taxon>
        <taxon>Agaricomycetes</taxon>
        <taxon>Agaricomycetidae</taxon>
        <taxon>Agaricales</taxon>
        <taxon>Agaricineae</taxon>
        <taxon>Agaricaceae</taxon>
        <taxon>Leucocoprinus</taxon>
    </lineage>
</organism>
<accession>A0A8H5FVW3</accession>
<proteinExistence type="predicted"/>
<sequence length="274" mass="31303">MNDFDVLRMDAGAIRKSAYSIASRNPSTIGLMGPSYSVHLIRNSAGSTIISYHPTSPLPRTMARDLHTRLQLIGRSAYWQKMISATSDPTFLLLTFLWHALYAWDEALENLYSHICSLEMAIIGEATQTSLVDELHILRAHQLHYSSLLESFKETVEFIRETPYPALQAVNTEERTMSELMMERECKLLLNEISRLNRSQKMQGKRLKNAINLVFSHIAIVDSRKTSVMTEVSVRDSSDEANRISDNGLSPGHFRRRMLFVKLCLLYTNLYTEN</sequence>
<dbReference type="OrthoDB" id="3231000at2759"/>
<evidence type="ECO:0000313" key="2">
    <source>
        <dbReference type="Proteomes" id="UP000559027"/>
    </source>
</evidence>
<gene>
    <name evidence="1" type="ORF">D9756_008758</name>
</gene>
<dbReference type="EMBL" id="JAACJO010000014">
    <property type="protein sequence ID" value="KAF5350698.1"/>
    <property type="molecule type" value="Genomic_DNA"/>
</dbReference>
<name>A0A8H5FVW3_9AGAR</name>
<protein>
    <submittedName>
        <fullName evidence="1">Uncharacterized protein</fullName>
    </submittedName>
</protein>
<evidence type="ECO:0000313" key="1">
    <source>
        <dbReference type="EMBL" id="KAF5350698.1"/>
    </source>
</evidence>